<dbReference type="GO" id="GO:0004049">
    <property type="term" value="F:anthranilate synthase activity"/>
    <property type="evidence" value="ECO:0007669"/>
    <property type="project" value="UniProtKB-EC"/>
</dbReference>
<comment type="similarity">
    <text evidence="2">Belongs to the anthranilate synthase component I family.</text>
</comment>
<dbReference type="OrthoDB" id="1865897at2759"/>
<accession>A0A2T9YJL0</accession>
<dbReference type="InterPro" id="IPR005801">
    <property type="entry name" value="ADC_synthase"/>
</dbReference>
<keyword evidence="11" id="KW-1185">Reference proteome</keyword>
<evidence type="ECO:0000313" key="10">
    <source>
        <dbReference type="EMBL" id="PVU92464.1"/>
    </source>
</evidence>
<dbReference type="InterPro" id="IPR005256">
    <property type="entry name" value="Anth_synth_I_PabB"/>
</dbReference>
<keyword evidence="4" id="KW-0028">Amino-acid biosynthesis</keyword>
<dbReference type="PRINTS" id="PR00095">
    <property type="entry name" value="ANTSNTHASEI"/>
</dbReference>
<reference evidence="10 11" key="1">
    <citation type="journal article" date="2018" name="MBio">
        <title>Comparative Genomics Reveals the Core Gene Toolbox for the Fungus-Insect Symbiosis.</title>
        <authorList>
            <person name="Wang Y."/>
            <person name="Stata M."/>
            <person name="Wang W."/>
            <person name="Stajich J.E."/>
            <person name="White M.M."/>
            <person name="Moncalvo J.M."/>
        </authorList>
    </citation>
    <scope>NUCLEOTIDE SEQUENCE [LARGE SCALE GENOMIC DNA]</scope>
    <source>
        <strain evidence="10 11">SWE-8-4</strain>
    </source>
</reference>
<evidence type="ECO:0000259" key="8">
    <source>
        <dbReference type="Pfam" id="PF00425"/>
    </source>
</evidence>
<dbReference type="Gene3D" id="3.60.120.10">
    <property type="entry name" value="Anthranilate synthase"/>
    <property type="match status" value="1"/>
</dbReference>
<keyword evidence="7" id="KW-0456">Lyase</keyword>
<dbReference type="PANTHER" id="PTHR11236:SF9">
    <property type="entry name" value="ANTHRANILATE SYNTHASE COMPONENT 1"/>
    <property type="match status" value="1"/>
</dbReference>
<evidence type="ECO:0000256" key="3">
    <source>
        <dbReference type="ARBA" id="ARBA00012266"/>
    </source>
</evidence>
<evidence type="ECO:0000256" key="1">
    <source>
        <dbReference type="ARBA" id="ARBA00004873"/>
    </source>
</evidence>
<evidence type="ECO:0000256" key="2">
    <source>
        <dbReference type="ARBA" id="ARBA00009562"/>
    </source>
</evidence>
<evidence type="ECO:0000256" key="6">
    <source>
        <dbReference type="ARBA" id="ARBA00023141"/>
    </source>
</evidence>
<keyword evidence="6" id="KW-0057">Aromatic amino acid biosynthesis</keyword>
<comment type="pathway">
    <text evidence="1">Amino-acid biosynthesis; L-tryptophan biosynthesis; L-tryptophan from chorismate: step 1/5.</text>
</comment>
<dbReference type="AlphaFoldDB" id="A0A2T9YJL0"/>
<name>A0A2T9YJL0_9FUNG</name>
<dbReference type="STRING" id="133385.A0A2T9YJL0"/>
<evidence type="ECO:0000256" key="5">
    <source>
        <dbReference type="ARBA" id="ARBA00022822"/>
    </source>
</evidence>
<proteinExistence type="inferred from homology"/>
<dbReference type="InterPro" id="IPR019999">
    <property type="entry name" value="Anth_synth_I-like"/>
</dbReference>
<sequence length="504" mass="56925">MSLYTPNLTLDQAKALIKQYSGNTVQLFKTIQADLLTPISAYLRVSENSKYSFLLESAAQKESVGRYTIIGAHPSKILITGSQYDLKGDPLIHLETEIKKVEYIKGPDTTIHPASSGAYGYIGYDCVQYFEPKTACDLEDKLEMPDSIFMICNNVVVFDNLFKVVKVFSNLSLPVDYNRDTDEHLIENLYDACIHSIDNYITMLNTDRTPLPEQKKVVLGNTHTSLTGENRFLDMVKFMKEHIVKGDIFQSVPSQLMSRPTSLHPFNLYRFLRTINPSPYMFYFDLGDFQLVGASPELLAKVQNRVLYNHPIAGTAKRGKTAEEDEKIAQELLSDKKERAEHVMLVDLGRNDLNRVCYPETVSVDKVMQVEYFSHVIHITSSISGTLRDDMTCFNAFRSTLPAGTLSGSPKVRAVQLIYEAEKQKRGVYAGAVGHFQYNGDMDTCIAIRTIVFKDDVAYLQAGAGIVYDSVPEKEWAETIAKSMSNIKTIEQAENYYYDLQNKK</sequence>
<dbReference type="Proteomes" id="UP000245383">
    <property type="component" value="Unassembled WGS sequence"/>
</dbReference>
<dbReference type="InterPro" id="IPR006805">
    <property type="entry name" value="Anth_synth_I_N"/>
</dbReference>
<feature type="domain" description="Anthranilate synthase component I N-terminal" evidence="9">
    <location>
        <begin position="34"/>
        <end position="164"/>
    </location>
</feature>
<dbReference type="UniPathway" id="UPA00035">
    <property type="reaction ID" value="UER00040"/>
</dbReference>
<evidence type="ECO:0000313" key="11">
    <source>
        <dbReference type="Proteomes" id="UP000245383"/>
    </source>
</evidence>
<dbReference type="EC" id="4.1.3.27" evidence="3"/>
<organism evidence="10 11">
    <name type="scientific">Smittium simulii</name>
    <dbReference type="NCBI Taxonomy" id="133385"/>
    <lineage>
        <taxon>Eukaryota</taxon>
        <taxon>Fungi</taxon>
        <taxon>Fungi incertae sedis</taxon>
        <taxon>Zoopagomycota</taxon>
        <taxon>Kickxellomycotina</taxon>
        <taxon>Harpellomycetes</taxon>
        <taxon>Harpellales</taxon>
        <taxon>Legeriomycetaceae</taxon>
        <taxon>Smittium</taxon>
    </lineage>
</organism>
<dbReference type="InterPro" id="IPR015890">
    <property type="entry name" value="Chorismate_C"/>
</dbReference>
<dbReference type="PANTHER" id="PTHR11236">
    <property type="entry name" value="AMINOBENZOATE/ANTHRANILATE SYNTHASE"/>
    <property type="match status" value="1"/>
</dbReference>
<dbReference type="NCBIfam" id="TIGR00564">
    <property type="entry name" value="trpE_most"/>
    <property type="match status" value="1"/>
</dbReference>
<feature type="domain" description="Chorismate-utilising enzyme C-terminal" evidence="8">
    <location>
        <begin position="230"/>
        <end position="482"/>
    </location>
</feature>
<keyword evidence="5" id="KW-0822">Tryptophan biosynthesis</keyword>
<evidence type="ECO:0000256" key="4">
    <source>
        <dbReference type="ARBA" id="ARBA00022605"/>
    </source>
</evidence>
<gene>
    <name evidence="10" type="ORF">BB561_003821</name>
</gene>
<evidence type="ECO:0000259" key="9">
    <source>
        <dbReference type="Pfam" id="PF04715"/>
    </source>
</evidence>
<evidence type="ECO:0000256" key="7">
    <source>
        <dbReference type="ARBA" id="ARBA00023239"/>
    </source>
</evidence>
<protein>
    <recommendedName>
        <fullName evidence="3">anthranilate synthase</fullName>
        <ecNumber evidence="3">4.1.3.27</ecNumber>
    </recommendedName>
</protein>
<dbReference type="Pfam" id="PF00425">
    <property type="entry name" value="Chorismate_bind"/>
    <property type="match status" value="1"/>
</dbReference>
<dbReference type="Pfam" id="PF04715">
    <property type="entry name" value="Anth_synt_I_N"/>
    <property type="match status" value="1"/>
</dbReference>
<dbReference type="SUPFAM" id="SSF56322">
    <property type="entry name" value="ADC synthase"/>
    <property type="match status" value="1"/>
</dbReference>
<dbReference type="GO" id="GO:0000162">
    <property type="term" value="P:L-tryptophan biosynthetic process"/>
    <property type="evidence" value="ECO:0007669"/>
    <property type="project" value="UniProtKB-UniPathway"/>
</dbReference>
<dbReference type="EMBL" id="MBFR01000161">
    <property type="protein sequence ID" value="PVU92464.1"/>
    <property type="molecule type" value="Genomic_DNA"/>
</dbReference>
<comment type="caution">
    <text evidence="10">The sequence shown here is derived from an EMBL/GenBank/DDBJ whole genome shotgun (WGS) entry which is preliminary data.</text>
</comment>